<gene>
    <name evidence="2" type="ORF">EH28_00233</name>
</gene>
<accession>A0A0F8C2H2</accession>
<sequence>MVMPQPTNSFHPSLLHPNYNMPMVEYPGPTGPIRVQRGWTDPDMMEAGKQLPSLESGGYRFGEELVSFCKNWSPTSHKLRRLLKNRLTSDQFQRIATDLDGDYHQEQSEWRAAGAYERWVVGVSKAIERAFPQKVCMTTIQQCTQKKEESTEDYYHRLIGVFEQYCGIPKPENMDRENYETAYESHLKNMDHLSGFRPSVYHSVQSSCIGWKDQCLKEICRHAKHAEERQTEERDKELEKRPILWWEKRNAETESALTDTDSDSDLDPLDDETNL</sequence>
<feature type="region of interest" description="Disordered" evidence="1">
    <location>
        <begin position="253"/>
        <end position="275"/>
    </location>
</feature>
<organism evidence="2">
    <name type="scientific">Larimichthys crocea</name>
    <name type="common">Large yellow croaker</name>
    <name type="synonym">Pseudosciaena crocea</name>
    <dbReference type="NCBI Taxonomy" id="215358"/>
    <lineage>
        <taxon>Eukaryota</taxon>
        <taxon>Metazoa</taxon>
        <taxon>Chordata</taxon>
        <taxon>Craniata</taxon>
        <taxon>Vertebrata</taxon>
        <taxon>Euteleostomi</taxon>
        <taxon>Actinopterygii</taxon>
        <taxon>Neopterygii</taxon>
        <taxon>Teleostei</taxon>
        <taxon>Neoteleostei</taxon>
        <taxon>Acanthomorphata</taxon>
        <taxon>Eupercaria</taxon>
        <taxon>Sciaenidae</taxon>
        <taxon>Larimichthys</taxon>
    </lineage>
</organism>
<evidence type="ECO:0008006" key="3">
    <source>
        <dbReference type="Google" id="ProtNLM"/>
    </source>
</evidence>
<dbReference type="AlphaFoldDB" id="A0A0F8C2H2"/>
<proteinExistence type="predicted"/>
<evidence type="ECO:0000313" key="2">
    <source>
        <dbReference type="EMBL" id="KKF09365.1"/>
    </source>
</evidence>
<feature type="compositionally biased region" description="Acidic residues" evidence="1">
    <location>
        <begin position="260"/>
        <end position="275"/>
    </location>
</feature>
<evidence type="ECO:0000256" key="1">
    <source>
        <dbReference type="SAM" id="MobiDB-lite"/>
    </source>
</evidence>
<name>A0A0F8C2H2_LARCR</name>
<reference evidence="2" key="1">
    <citation type="journal article" date="2015" name="PLoS Genet.">
        <title>Genome Sequencing of the Perciform Fish Larimichthys crocea Provides Insights into Molecular and Genetic Mechanisms of Stress Adaptation.</title>
        <authorList>
            <person name="Ao J."/>
            <person name="Mu Y."/>
            <person name="Xiang L.X."/>
            <person name="Fan D."/>
            <person name="Feng M."/>
            <person name="Zhang S."/>
            <person name="Shi Q."/>
            <person name="Zhu L.Y."/>
            <person name="Li T."/>
            <person name="Ding Y."/>
            <person name="Nie L."/>
            <person name="Li Q."/>
            <person name="Dong W.R."/>
            <person name="Jiang L."/>
            <person name="Sun B."/>
            <person name="Zhang X."/>
            <person name="Li M."/>
            <person name="Zhang H.Q."/>
            <person name="Xie S."/>
            <person name="Zhu Y."/>
            <person name="Jiang X."/>
            <person name="Wang X."/>
            <person name="Mu P."/>
            <person name="Chen W."/>
            <person name="Yue Z."/>
            <person name="Wang Z."/>
            <person name="Wang J."/>
            <person name="Shao J.Z."/>
            <person name="Chen X."/>
        </authorList>
    </citation>
    <scope>NUCLEOTIDE SEQUENCE [LARGE SCALE GENOMIC DNA]</scope>
    <source>
        <strain evidence="2">SSNF</strain>
        <tissue evidence="2">Blood</tissue>
    </source>
</reference>
<dbReference type="EMBL" id="KQ042892">
    <property type="protein sequence ID" value="KKF09365.1"/>
    <property type="molecule type" value="Genomic_DNA"/>
</dbReference>
<protein>
    <recommendedName>
        <fullName evidence="3">Retrotransposon gag domain-containing protein</fullName>
    </recommendedName>
</protein>